<evidence type="ECO:0000313" key="2">
    <source>
        <dbReference type="EMBL" id="SZX78865.1"/>
    </source>
</evidence>
<dbReference type="EMBL" id="FNXT01001343">
    <property type="protein sequence ID" value="SZX78865.1"/>
    <property type="molecule type" value="Genomic_DNA"/>
</dbReference>
<evidence type="ECO:0008006" key="4">
    <source>
        <dbReference type="Google" id="ProtNLM"/>
    </source>
</evidence>
<protein>
    <recommendedName>
        <fullName evidence="4">Apple domain-containing protein</fullName>
    </recommendedName>
</protein>
<keyword evidence="1" id="KW-0732">Signal</keyword>
<evidence type="ECO:0000313" key="3">
    <source>
        <dbReference type="Proteomes" id="UP000256970"/>
    </source>
</evidence>
<organism evidence="2 3">
    <name type="scientific">Tetradesmus obliquus</name>
    <name type="common">Green alga</name>
    <name type="synonym">Acutodesmus obliquus</name>
    <dbReference type="NCBI Taxonomy" id="3088"/>
    <lineage>
        <taxon>Eukaryota</taxon>
        <taxon>Viridiplantae</taxon>
        <taxon>Chlorophyta</taxon>
        <taxon>core chlorophytes</taxon>
        <taxon>Chlorophyceae</taxon>
        <taxon>CS clade</taxon>
        <taxon>Sphaeropleales</taxon>
        <taxon>Scenedesmaceae</taxon>
        <taxon>Tetradesmus</taxon>
    </lineage>
</organism>
<dbReference type="Proteomes" id="UP000256970">
    <property type="component" value="Unassembled WGS sequence"/>
</dbReference>
<keyword evidence="3" id="KW-1185">Reference proteome</keyword>
<reference evidence="2 3" key="1">
    <citation type="submission" date="2016-10" db="EMBL/GenBank/DDBJ databases">
        <authorList>
            <person name="Cai Z."/>
        </authorList>
    </citation>
    <scope>NUCLEOTIDE SEQUENCE [LARGE SCALE GENOMIC DNA]</scope>
</reference>
<feature type="chain" id="PRO_5016772715" description="Apple domain-containing protein" evidence="1">
    <location>
        <begin position="24"/>
        <end position="250"/>
    </location>
</feature>
<sequence>MAARPRSALALAAFALLLVLASASDRQLLNRRPKRSPTPDTPDYTFSWADVFVHPGTDTVDGLSGLNIIGVNRTCEAACANYGLAPVLSATAALCSYKSPAANGSTVYGTWTAAGLATLNVPNGALLSTCRASVNGVQVNSAAERVTTYQCGCCGTIDRRRWPRACSPNNVAFAASSASCPPQPDPRARWTTTAGGDGNSVCLRGTGSAQAFGAQEFGTIRNGSCNIYDSAPAATWQRVCMRAYNATAGV</sequence>
<dbReference type="AlphaFoldDB" id="A0A383WN43"/>
<feature type="signal peptide" evidence="1">
    <location>
        <begin position="1"/>
        <end position="23"/>
    </location>
</feature>
<accession>A0A383WN43</accession>
<evidence type="ECO:0000256" key="1">
    <source>
        <dbReference type="SAM" id="SignalP"/>
    </source>
</evidence>
<gene>
    <name evidence="2" type="ORF">BQ4739_LOCUS19168</name>
</gene>
<proteinExistence type="predicted"/>
<name>A0A383WN43_TETOB</name>